<proteinExistence type="inferred from homology"/>
<dbReference type="SUPFAM" id="SSF52540">
    <property type="entry name" value="P-loop containing nucleoside triphosphate hydrolases"/>
    <property type="match status" value="1"/>
</dbReference>
<protein>
    <recommendedName>
        <fullName evidence="2">Thymidylate kinase-like domain-containing protein</fullName>
    </recommendedName>
</protein>
<dbReference type="GO" id="GO:0004798">
    <property type="term" value="F:dTMP kinase activity"/>
    <property type="evidence" value="ECO:0007669"/>
    <property type="project" value="TreeGrafter"/>
</dbReference>
<reference evidence="3 4" key="1">
    <citation type="journal article" date="2020" name="J. Phycol.">
        <title>Comparative genome analysis reveals Cyanidiococcus gen. nov., a new extremophilic red algal genus sister to Cyanidioschyzon (Cyanidioschyzonaceae, Rhodophyta).</title>
        <authorList>
            <person name="Liu S.-L."/>
            <person name="Chiang Y.-R."/>
            <person name="Yoon H.S."/>
            <person name="Fu H.-Y."/>
        </authorList>
    </citation>
    <scope>NUCLEOTIDE SEQUENCE [LARGE SCALE GENOMIC DNA]</scope>
    <source>
        <strain evidence="3 4">THAL066</strain>
    </source>
</reference>
<evidence type="ECO:0000256" key="1">
    <source>
        <dbReference type="ARBA" id="ARBA00009776"/>
    </source>
</evidence>
<dbReference type="EMBL" id="VWRR01000015">
    <property type="protein sequence ID" value="KAF6001368.1"/>
    <property type="molecule type" value="Genomic_DNA"/>
</dbReference>
<dbReference type="PANTHER" id="PTHR10344:SF1">
    <property type="entry name" value="THYMIDYLATE KINASE"/>
    <property type="match status" value="1"/>
</dbReference>
<dbReference type="InterPro" id="IPR027417">
    <property type="entry name" value="P-loop_NTPase"/>
</dbReference>
<dbReference type="GO" id="GO:0005829">
    <property type="term" value="C:cytosol"/>
    <property type="evidence" value="ECO:0007669"/>
    <property type="project" value="TreeGrafter"/>
</dbReference>
<dbReference type="Proteomes" id="UP000530660">
    <property type="component" value="Unassembled WGS sequence"/>
</dbReference>
<dbReference type="InterPro" id="IPR039430">
    <property type="entry name" value="Thymidylate_kin-like_dom"/>
</dbReference>
<name>A0A7J7IED0_9RHOD</name>
<evidence type="ECO:0000259" key="2">
    <source>
        <dbReference type="Pfam" id="PF02223"/>
    </source>
</evidence>
<organism evidence="3 4">
    <name type="scientific">Cyanidiococcus yangmingshanensis</name>
    <dbReference type="NCBI Taxonomy" id="2690220"/>
    <lineage>
        <taxon>Eukaryota</taxon>
        <taxon>Rhodophyta</taxon>
        <taxon>Bangiophyceae</taxon>
        <taxon>Cyanidiales</taxon>
        <taxon>Cyanidiaceae</taxon>
        <taxon>Cyanidiococcus</taxon>
    </lineage>
</organism>
<evidence type="ECO:0000313" key="3">
    <source>
        <dbReference type="EMBL" id="KAF6001368.1"/>
    </source>
</evidence>
<gene>
    <name evidence="3" type="ORF">F1559_003884</name>
</gene>
<dbReference type="PANTHER" id="PTHR10344">
    <property type="entry name" value="THYMIDYLATE KINASE"/>
    <property type="match status" value="1"/>
</dbReference>
<dbReference type="AlphaFoldDB" id="A0A7J7IED0"/>
<dbReference type="GO" id="GO:0005634">
    <property type="term" value="C:nucleus"/>
    <property type="evidence" value="ECO:0007669"/>
    <property type="project" value="TreeGrafter"/>
</dbReference>
<feature type="domain" description="Thymidylate kinase-like" evidence="2">
    <location>
        <begin position="19"/>
        <end position="98"/>
    </location>
</feature>
<dbReference type="GO" id="GO:0006233">
    <property type="term" value="P:dTDP biosynthetic process"/>
    <property type="evidence" value="ECO:0007669"/>
    <property type="project" value="TreeGrafter"/>
</dbReference>
<dbReference type="GO" id="GO:0006235">
    <property type="term" value="P:dTTP biosynthetic process"/>
    <property type="evidence" value="ECO:0007669"/>
    <property type="project" value="TreeGrafter"/>
</dbReference>
<comment type="similarity">
    <text evidence="1">Belongs to the thymidylate kinase family.</text>
</comment>
<dbReference type="Pfam" id="PF02223">
    <property type="entry name" value="Thymidylate_kin"/>
    <property type="match status" value="1"/>
</dbReference>
<dbReference type="GO" id="GO:0006227">
    <property type="term" value="P:dUDP biosynthetic process"/>
    <property type="evidence" value="ECO:0007669"/>
    <property type="project" value="TreeGrafter"/>
</dbReference>
<dbReference type="Gene3D" id="3.40.50.300">
    <property type="entry name" value="P-loop containing nucleotide triphosphate hydrolases"/>
    <property type="match status" value="1"/>
</dbReference>
<evidence type="ECO:0000313" key="4">
    <source>
        <dbReference type="Proteomes" id="UP000530660"/>
    </source>
</evidence>
<sequence>MCSSIAMPTRVLPFPWQARALDLDWCTAADRGLPAPDLILFFDMDPELASTRGGFGQERYERLALQQQVRQVFLNELFQPDRWLRVHAEETVAQVQTQCQQAITAVLSRVSGTPLNTLW</sequence>
<dbReference type="GO" id="GO:0004550">
    <property type="term" value="F:nucleoside diphosphate kinase activity"/>
    <property type="evidence" value="ECO:0007669"/>
    <property type="project" value="TreeGrafter"/>
</dbReference>
<comment type="caution">
    <text evidence="3">The sequence shown here is derived from an EMBL/GenBank/DDBJ whole genome shotgun (WGS) entry which is preliminary data.</text>
</comment>
<dbReference type="OrthoDB" id="425114at2759"/>
<keyword evidence="4" id="KW-1185">Reference proteome</keyword>
<accession>A0A7J7IED0</accession>